<evidence type="ECO:0000313" key="1">
    <source>
        <dbReference type="EMBL" id="MCP1384842.1"/>
    </source>
</evidence>
<comment type="caution">
    <text evidence="1">The sequence shown here is derived from an EMBL/GenBank/DDBJ whole genome shotgun (WGS) entry which is preliminary data.</text>
</comment>
<organism evidence="1 2">
    <name type="scientific">Runella salmonicolor</name>
    <dbReference type="NCBI Taxonomy" id="2950278"/>
    <lineage>
        <taxon>Bacteria</taxon>
        <taxon>Pseudomonadati</taxon>
        <taxon>Bacteroidota</taxon>
        <taxon>Cytophagia</taxon>
        <taxon>Cytophagales</taxon>
        <taxon>Spirosomataceae</taxon>
        <taxon>Runella</taxon>
    </lineage>
</organism>
<gene>
    <name evidence="1" type="ORF">NCI00_20570</name>
</gene>
<name>A0ABT1FWJ6_9BACT</name>
<dbReference type="RefSeq" id="WP_253530735.1">
    <property type="nucleotide sequence ID" value="NZ_JAMZEL010000009.1"/>
</dbReference>
<accession>A0ABT1FWJ6</accession>
<reference evidence="1 2" key="1">
    <citation type="submission" date="2022-06" db="EMBL/GenBank/DDBJ databases">
        <title>Runella sp. S5 genome sequencing.</title>
        <authorList>
            <person name="Park S."/>
        </authorList>
    </citation>
    <scope>NUCLEOTIDE SEQUENCE [LARGE SCALE GENOMIC DNA]</scope>
    <source>
        <strain evidence="1 2">S5</strain>
    </source>
</reference>
<proteinExistence type="predicted"/>
<keyword evidence="2" id="KW-1185">Reference proteome</keyword>
<evidence type="ECO:0000313" key="2">
    <source>
        <dbReference type="Proteomes" id="UP001204772"/>
    </source>
</evidence>
<dbReference type="Proteomes" id="UP001204772">
    <property type="component" value="Unassembled WGS sequence"/>
</dbReference>
<dbReference type="EMBL" id="JAMZEL010000009">
    <property type="protein sequence ID" value="MCP1384842.1"/>
    <property type="molecule type" value="Genomic_DNA"/>
</dbReference>
<sequence length="139" mass="16430">MNHNAATYKATIFKSHRGLKVETDSKFLQNELAYNSAPWRREKEVLDALQTLKFIPVPTFYNPAVSFDLWEIKKLGVSKEWLDLQFSHLRYRKFDITGRFADHTPVIEEISAMDEESAIGLFYYKYRKYNVDVIMVREV</sequence>
<protein>
    <submittedName>
        <fullName evidence="1">Uncharacterized protein</fullName>
    </submittedName>
</protein>